<comment type="subcellular location">
    <subcellularLocation>
        <location evidence="1">Cell outer membrane</location>
    </subcellularLocation>
</comment>
<organism evidence="8 9">
    <name type="scientific">Patiriisocius hiemis</name>
    <dbReference type="NCBI Taxonomy" id="3075604"/>
    <lineage>
        <taxon>Bacteria</taxon>
        <taxon>Pseudomonadati</taxon>
        <taxon>Bacteroidota</taxon>
        <taxon>Flavobacteriia</taxon>
        <taxon>Flavobacteriales</taxon>
        <taxon>Flavobacteriaceae</taxon>
        <taxon>Patiriisocius</taxon>
    </lineage>
</organism>
<keyword evidence="3" id="KW-0813">Transport</keyword>
<evidence type="ECO:0000256" key="6">
    <source>
        <dbReference type="ARBA" id="ARBA00023136"/>
    </source>
</evidence>
<dbReference type="PANTHER" id="PTHR30026:SF20">
    <property type="entry name" value="OUTER MEMBRANE PROTEIN TOLC"/>
    <property type="match status" value="1"/>
</dbReference>
<keyword evidence="4" id="KW-1134">Transmembrane beta strand</keyword>
<evidence type="ECO:0000256" key="1">
    <source>
        <dbReference type="ARBA" id="ARBA00004442"/>
    </source>
</evidence>
<evidence type="ECO:0000256" key="5">
    <source>
        <dbReference type="ARBA" id="ARBA00022692"/>
    </source>
</evidence>
<evidence type="ECO:0000256" key="3">
    <source>
        <dbReference type="ARBA" id="ARBA00022448"/>
    </source>
</evidence>
<dbReference type="PANTHER" id="PTHR30026">
    <property type="entry name" value="OUTER MEMBRANE PROTEIN TOLC"/>
    <property type="match status" value="1"/>
</dbReference>
<dbReference type="Proteomes" id="UP001254488">
    <property type="component" value="Unassembled WGS sequence"/>
</dbReference>
<dbReference type="Pfam" id="PF02321">
    <property type="entry name" value="OEP"/>
    <property type="match status" value="2"/>
</dbReference>
<evidence type="ECO:0000313" key="8">
    <source>
        <dbReference type="EMBL" id="MDT0556220.1"/>
    </source>
</evidence>
<evidence type="ECO:0000256" key="2">
    <source>
        <dbReference type="ARBA" id="ARBA00007613"/>
    </source>
</evidence>
<sequence length="435" mass="48850">MLQQSIAQNVLSKSEAISEMLQNNFGIQLAQNELEIASNNKSILNSGYLPTVVGTASAQYDNASDRRSFPGSLDEDGNPRPDVVIEDAETQRYNAGINVNYVLFDGLGRYYDYKQLKEQYNLTELQVRETIENTMLQLFSVYYEVARQTENVVVLEQALRVSKERVTRAQYQFEYGQNSKLEVLQAEVDVVTDSVNVLNAKQQLANAKRDLNVVLNRDLNASFKVDTLVSFTNKLQLEGYVANSKENNVTLLQSESQMKVSDYAIKSAKSLLLPTIGLTGSYGWNRINSPASAFFPGSISQGENLTLGANLTWNLFDGGGSIVGLKNAKILYDSQELQRKQFELEVNRDIANAKGTYENLLEIYNIQEQNVVTNKNNLERSQERLKLGQISSIEFRQAQINLINAETSKNLAKYDAKLAELELLRLTGQLLNTDF</sequence>
<comment type="similarity">
    <text evidence="2">Belongs to the outer membrane factor (OMF) (TC 1.B.17) family.</text>
</comment>
<dbReference type="SUPFAM" id="SSF56954">
    <property type="entry name" value="Outer membrane efflux proteins (OEP)"/>
    <property type="match status" value="1"/>
</dbReference>
<keyword evidence="6" id="KW-0472">Membrane</keyword>
<evidence type="ECO:0000256" key="4">
    <source>
        <dbReference type="ARBA" id="ARBA00022452"/>
    </source>
</evidence>
<reference evidence="8 9" key="1">
    <citation type="submission" date="2023-09" db="EMBL/GenBank/DDBJ databases">
        <authorList>
            <person name="Rey-Velasco X."/>
        </authorList>
    </citation>
    <scope>NUCLEOTIDE SEQUENCE [LARGE SCALE GENOMIC DNA]</scope>
    <source>
        <strain evidence="8 9">W242</strain>
    </source>
</reference>
<comment type="caution">
    <text evidence="8">The sequence shown here is derived from an EMBL/GenBank/DDBJ whole genome shotgun (WGS) entry which is preliminary data.</text>
</comment>
<proteinExistence type="inferred from homology"/>
<keyword evidence="9" id="KW-1185">Reference proteome</keyword>
<protein>
    <submittedName>
        <fullName evidence="8">TolC family protein</fullName>
    </submittedName>
</protein>
<evidence type="ECO:0000256" key="7">
    <source>
        <dbReference type="ARBA" id="ARBA00023237"/>
    </source>
</evidence>
<evidence type="ECO:0000313" key="9">
    <source>
        <dbReference type="Proteomes" id="UP001254488"/>
    </source>
</evidence>
<name>A0ABU2YDG7_9FLAO</name>
<dbReference type="InterPro" id="IPR051906">
    <property type="entry name" value="TolC-like"/>
</dbReference>
<keyword evidence="7" id="KW-0998">Cell outer membrane</keyword>
<gene>
    <name evidence="8" type="ORF">RM538_09405</name>
</gene>
<dbReference type="InterPro" id="IPR003423">
    <property type="entry name" value="OMP_efflux"/>
</dbReference>
<dbReference type="Gene3D" id="1.20.1600.10">
    <property type="entry name" value="Outer membrane efflux proteins (OEP)"/>
    <property type="match status" value="1"/>
</dbReference>
<keyword evidence="5" id="KW-0812">Transmembrane</keyword>
<dbReference type="EMBL" id="JAVRHZ010000005">
    <property type="protein sequence ID" value="MDT0556220.1"/>
    <property type="molecule type" value="Genomic_DNA"/>
</dbReference>
<accession>A0ABU2YDG7</accession>